<evidence type="ECO:0000259" key="1">
    <source>
        <dbReference type="Pfam" id="PF08241"/>
    </source>
</evidence>
<accession>A0A853BNA0</accession>
<proteinExistence type="predicted"/>
<dbReference type="GO" id="GO:0032259">
    <property type="term" value="P:methylation"/>
    <property type="evidence" value="ECO:0007669"/>
    <property type="project" value="UniProtKB-KW"/>
</dbReference>
<keyword evidence="3" id="KW-1185">Reference proteome</keyword>
<dbReference type="EMBL" id="JACCFO010000001">
    <property type="protein sequence ID" value="NYI95932.1"/>
    <property type="molecule type" value="Genomic_DNA"/>
</dbReference>
<gene>
    <name evidence="2" type="ORF">HNR12_002209</name>
</gene>
<dbReference type="SUPFAM" id="SSF53335">
    <property type="entry name" value="S-adenosyl-L-methionine-dependent methyltransferases"/>
    <property type="match status" value="1"/>
</dbReference>
<reference evidence="2 3" key="1">
    <citation type="submission" date="2020-07" db="EMBL/GenBank/DDBJ databases">
        <title>Sequencing the genomes of 1000 actinobacteria strains.</title>
        <authorList>
            <person name="Klenk H.-P."/>
        </authorList>
    </citation>
    <scope>NUCLEOTIDE SEQUENCE [LARGE SCALE GENOMIC DNA]</scope>
    <source>
        <strain evidence="2 3">DSM 45927</strain>
    </source>
</reference>
<dbReference type="CDD" id="cd02440">
    <property type="entry name" value="AdoMet_MTases"/>
    <property type="match status" value="1"/>
</dbReference>
<sequence length="238" mass="25225">MASDTLDPGLHCLRAGYTQRVPPEYFVDADDDGVTWQPDVYPLVLDLAREHGRTAVIDLGCGRAGKLAALGEQDPGLELVGVDYGPNIAWCRENLPRGRWVEADLETAAALPISPGTAARSVVVCSDVLEHLVDPRPAMRLICRLLDQGAACAVVSTPARDLRAGTAHPGPPRNPSHVREWAQDEFRAFLGGFPVAVERAGLTRSDDRDGGLTTQLVVLGPAAPGAAAGARGTEARAR</sequence>
<keyword evidence="2" id="KW-0808">Transferase</keyword>
<comment type="caution">
    <text evidence="2">The sequence shown here is derived from an EMBL/GenBank/DDBJ whole genome shotgun (WGS) entry which is preliminary data.</text>
</comment>
<keyword evidence="2" id="KW-0489">Methyltransferase</keyword>
<evidence type="ECO:0000313" key="3">
    <source>
        <dbReference type="Proteomes" id="UP000575985"/>
    </source>
</evidence>
<dbReference type="Proteomes" id="UP000575985">
    <property type="component" value="Unassembled WGS sequence"/>
</dbReference>
<dbReference type="Pfam" id="PF08241">
    <property type="entry name" value="Methyltransf_11"/>
    <property type="match status" value="1"/>
</dbReference>
<dbReference type="InterPro" id="IPR029063">
    <property type="entry name" value="SAM-dependent_MTases_sf"/>
</dbReference>
<organism evidence="2 3">
    <name type="scientific">Streptomonospora nanhaiensis</name>
    <dbReference type="NCBI Taxonomy" id="1323731"/>
    <lineage>
        <taxon>Bacteria</taxon>
        <taxon>Bacillati</taxon>
        <taxon>Actinomycetota</taxon>
        <taxon>Actinomycetes</taxon>
        <taxon>Streptosporangiales</taxon>
        <taxon>Nocardiopsidaceae</taxon>
        <taxon>Streptomonospora</taxon>
    </lineage>
</organism>
<dbReference type="GO" id="GO:0008757">
    <property type="term" value="F:S-adenosylmethionine-dependent methyltransferase activity"/>
    <property type="evidence" value="ECO:0007669"/>
    <property type="project" value="InterPro"/>
</dbReference>
<evidence type="ECO:0000313" key="2">
    <source>
        <dbReference type="EMBL" id="NYI95932.1"/>
    </source>
</evidence>
<dbReference type="RefSeq" id="WP_179767379.1">
    <property type="nucleotide sequence ID" value="NZ_JACCFO010000001.1"/>
</dbReference>
<dbReference type="Gene3D" id="3.40.50.150">
    <property type="entry name" value="Vaccinia Virus protein VP39"/>
    <property type="match status" value="1"/>
</dbReference>
<feature type="domain" description="Methyltransferase type 11" evidence="1">
    <location>
        <begin position="58"/>
        <end position="153"/>
    </location>
</feature>
<dbReference type="AlphaFoldDB" id="A0A853BNA0"/>
<name>A0A853BNA0_9ACTN</name>
<dbReference type="InterPro" id="IPR013216">
    <property type="entry name" value="Methyltransf_11"/>
</dbReference>
<protein>
    <submittedName>
        <fullName evidence="2">SAM-dependent methyltransferase</fullName>
    </submittedName>
</protein>